<dbReference type="InterPro" id="IPR005024">
    <property type="entry name" value="Snf7_fam"/>
</dbReference>
<dbReference type="Proteomes" id="UP000009168">
    <property type="component" value="Unassembled WGS sequence"/>
</dbReference>
<dbReference type="AlphaFoldDB" id="Q22M35"/>
<organism evidence="3 4">
    <name type="scientific">Tetrahymena thermophila (strain SB210)</name>
    <dbReference type="NCBI Taxonomy" id="312017"/>
    <lineage>
        <taxon>Eukaryota</taxon>
        <taxon>Sar</taxon>
        <taxon>Alveolata</taxon>
        <taxon>Ciliophora</taxon>
        <taxon>Intramacronucleata</taxon>
        <taxon>Oligohymenophorea</taxon>
        <taxon>Hymenostomatida</taxon>
        <taxon>Tetrahymenina</taxon>
        <taxon>Tetrahymenidae</taxon>
        <taxon>Tetrahymena</taxon>
    </lineage>
</organism>
<dbReference type="STRING" id="312017.Q22M35"/>
<gene>
    <name evidence="3" type="ORF">TTHERM_00038840</name>
</gene>
<evidence type="ECO:0000313" key="3">
    <source>
        <dbReference type="EMBL" id="EAR86556.1"/>
    </source>
</evidence>
<dbReference type="HOGENOM" id="CLU_1079592_0_0_1"/>
<reference evidence="4" key="1">
    <citation type="journal article" date="2006" name="PLoS Biol.">
        <title>Macronuclear genome sequence of the ciliate Tetrahymena thermophila, a model eukaryote.</title>
        <authorList>
            <person name="Eisen J.A."/>
            <person name="Coyne R.S."/>
            <person name="Wu M."/>
            <person name="Wu D."/>
            <person name="Thiagarajan M."/>
            <person name="Wortman J.R."/>
            <person name="Badger J.H."/>
            <person name="Ren Q."/>
            <person name="Amedeo P."/>
            <person name="Jones K.M."/>
            <person name="Tallon L.J."/>
            <person name="Delcher A.L."/>
            <person name="Salzberg S.L."/>
            <person name="Silva J.C."/>
            <person name="Haas B.J."/>
            <person name="Majoros W.H."/>
            <person name="Farzad M."/>
            <person name="Carlton J.M."/>
            <person name="Smith R.K. Jr."/>
            <person name="Garg J."/>
            <person name="Pearlman R.E."/>
            <person name="Karrer K.M."/>
            <person name="Sun L."/>
            <person name="Manning G."/>
            <person name="Elde N.C."/>
            <person name="Turkewitz A.P."/>
            <person name="Asai D.J."/>
            <person name="Wilkes D.E."/>
            <person name="Wang Y."/>
            <person name="Cai H."/>
            <person name="Collins K."/>
            <person name="Stewart B.A."/>
            <person name="Lee S.R."/>
            <person name="Wilamowska K."/>
            <person name="Weinberg Z."/>
            <person name="Ruzzo W.L."/>
            <person name="Wloga D."/>
            <person name="Gaertig J."/>
            <person name="Frankel J."/>
            <person name="Tsao C.-C."/>
            <person name="Gorovsky M.A."/>
            <person name="Keeling P.J."/>
            <person name="Waller R.F."/>
            <person name="Patron N.J."/>
            <person name="Cherry J.M."/>
            <person name="Stover N.A."/>
            <person name="Krieger C.J."/>
            <person name="del Toro C."/>
            <person name="Ryder H.F."/>
            <person name="Williamson S.C."/>
            <person name="Barbeau R.A."/>
            <person name="Hamilton E.P."/>
            <person name="Orias E."/>
        </authorList>
    </citation>
    <scope>NUCLEOTIDE SEQUENCE [LARGE SCALE GENOMIC DNA]</scope>
    <source>
        <strain evidence="4">SB210</strain>
    </source>
</reference>
<evidence type="ECO:0000256" key="2">
    <source>
        <dbReference type="SAM" id="MobiDB-lite"/>
    </source>
</evidence>
<evidence type="ECO:0000313" key="4">
    <source>
        <dbReference type="Proteomes" id="UP000009168"/>
    </source>
</evidence>
<dbReference type="Pfam" id="PF03357">
    <property type="entry name" value="Snf7"/>
    <property type="match status" value="1"/>
</dbReference>
<dbReference type="KEGG" id="tet:TTHERM_00038840"/>
<dbReference type="FunCoup" id="Q22M35">
    <property type="interactions" value="379"/>
</dbReference>
<evidence type="ECO:0000256" key="1">
    <source>
        <dbReference type="SAM" id="Coils"/>
    </source>
</evidence>
<feature type="region of interest" description="Disordered" evidence="2">
    <location>
        <begin position="214"/>
        <end position="253"/>
    </location>
</feature>
<dbReference type="GeneID" id="7840521"/>
<sequence>MGSFFSHILNNNNTHQKDASKSKIQTIQDKQIKAASTYQMSEKDKIILDLKKVQDQLNRRIKQMENNANDCQAKAKEHLLNKNKIRAKYALQAKAIYEKQIEGILNQDVHITKTIRQVQEKFDQLDVSNTLQAANKLMKDIDKAIDVDGMQDAIGNLQELEANNSRFDELYNQYVSTDKQEIEIKLKEMEVEIFESDLKQYEIITQKPLFQEEAIQQQQQQPISQQKQQAQDQYQQQEQKQNDEIDDQLAMLA</sequence>
<dbReference type="eggNOG" id="ENOG502T2G5">
    <property type="taxonomic scope" value="Eukaryota"/>
</dbReference>
<dbReference type="Gene3D" id="6.10.140.1230">
    <property type="match status" value="1"/>
</dbReference>
<keyword evidence="1" id="KW-0175">Coiled coil</keyword>
<feature type="region of interest" description="Disordered" evidence="2">
    <location>
        <begin position="1"/>
        <end position="23"/>
    </location>
</feature>
<dbReference type="OrthoDB" id="308923at2759"/>
<name>Q22M35_TETTS</name>
<dbReference type="RefSeq" id="XP_977185.1">
    <property type="nucleotide sequence ID" value="XM_972092.2"/>
</dbReference>
<accession>Q22M35</accession>
<feature type="coiled-coil region" evidence="1">
    <location>
        <begin position="47"/>
        <end position="81"/>
    </location>
</feature>
<feature type="compositionally biased region" description="Low complexity" evidence="2">
    <location>
        <begin position="214"/>
        <end position="239"/>
    </location>
</feature>
<dbReference type="EMBL" id="GG662720">
    <property type="protein sequence ID" value="EAR86556.1"/>
    <property type="molecule type" value="Genomic_DNA"/>
</dbReference>
<dbReference type="InParanoid" id="Q22M35"/>
<proteinExistence type="predicted"/>
<dbReference type="GO" id="GO:0007034">
    <property type="term" value="P:vacuolar transport"/>
    <property type="evidence" value="ECO:0007669"/>
    <property type="project" value="InterPro"/>
</dbReference>
<protein>
    <submittedName>
        <fullName evidence="3">SNF7 family protein</fullName>
    </submittedName>
</protein>
<keyword evidence="4" id="KW-1185">Reference proteome</keyword>